<sequence>MIDKPLSRRSFLPASLALGGIGLQLAGNAHAADAPATPAMPAGLTTAPVSQSDLSPRLTMHAIDIFHGTPGAGMKVDFSMFEDGAYRRVKSIETAANGRSAEPLLLEGTYKAGRYEVLLHIDDYFSRLNASLPKPTFLSTVPLRFVVRNPQERIHLAILFTPWSYSYYRGS</sequence>
<dbReference type="Gene3D" id="2.60.40.180">
    <property type="entry name" value="Transthyretin/hydroxyisourate hydrolase domain"/>
    <property type="match status" value="1"/>
</dbReference>
<keyword evidence="1" id="KW-0732">Signal</keyword>
<evidence type="ECO:0000256" key="1">
    <source>
        <dbReference type="SAM" id="SignalP"/>
    </source>
</evidence>
<dbReference type="GO" id="GO:0016787">
    <property type="term" value="F:hydrolase activity"/>
    <property type="evidence" value="ECO:0007669"/>
    <property type="project" value="UniProtKB-KW"/>
</dbReference>
<evidence type="ECO:0000313" key="3">
    <source>
        <dbReference type="EMBL" id="MEJ8857833.1"/>
    </source>
</evidence>
<accession>A0ABU8XDF0</accession>
<keyword evidence="4" id="KW-1185">Reference proteome</keyword>
<feature type="domain" description="Transthyretin/hydroxyisourate hydrolase" evidence="2">
    <location>
        <begin position="58"/>
        <end position="170"/>
    </location>
</feature>
<feature type="signal peptide" evidence="1">
    <location>
        <begin position="1"/>
        <end position="31"/>
    </location>
</feature>
<proteinExistence type="predicted"/>
<reference evidence="3 4" key="1">
    <citation type="submission" date="2024-03" db="EMBL/GenBank/DDBJ databases">
        <title>Novel species of the genus Variovorax.</title>
        <authorList>
            <person name="Liu Q."/>
            <person name="Xin Y.-H."/>
        </authorList>
    </citation>
    <scope>NUCLEOTIDE SEQUENCE [LARGE SCALE GENOMIC DNA]</scope>
    <source>
        <strain evidence="3 4">KACC 18901</strain>
    </source>
</reference>
<dbReference type="RefSeq" id="WP_340337903.1">
    <property type="nucleotide sequence ID" value="NZ_JBBKZS010000013.1"/>
</dbReference>
<gene>
    <name evidence="3" type="ORF">WKW79_24905</name>
</gene>
<dbReference type="Pfam" id="PF00576">
    <property type="entry name" value="Transthyretin"/>
    <property type="match status" value="1"/>
</dbReference>
<dbReference type="SUPFAM" id="SSF49472">
    <property type="entry name" value="Transthyretin (synonym: prealbumin)"/>
    <property type="match status" value="1"/>
</dbReference>
<dbReference type="PROSITE" id="PS51318">
    <property type="entry name" value="TAT"/>
    <property type="match status" value="1"/>
</dbReference>
<name>A0ABU8XDF0_9BURK</name>
<keyword evidence="3" id="KW-0378">Hydrolase</keyword>
<dbReference type="Proteomes" id="UP001367030">
    <property type="component" value="Unassembled WGS sequence"/>
</dbReference>
<organism evidence="3 4">
    <name type="scientific">Variovorax robiniae</name>
    <dbReference type="NCBI Taxonomy" id="1836199"/>
    <lineage>
        <taxon>Bacteria</taxon>
        <taxon>Pseudomonadati</taxon>
        <taxon>Pseudomonadota</taxon>
        <taxon>Betaproteobacteria</taxon>
        <taxon>Burkholderiales</taxon>
        <taxon>Comamonadaceae</taxon>
        <taxon>Variovorax</taxon>
    </lineage>
</organism>
<dbReference type="InterPro" id="IPR023416">
    <property type="entry name" value="Transthyretin/HIU_hydrolase_d"/>
</dbReference>
<dbReference type="PANTHER" id="PTHR10395:SF7">
    <property type="entry name" value="5-HYDROXYISOURATE HYDROLASE"/>
    <property type="match status" value="1"/>
</dbReference>
<evidence type="ECO:0000259" key="2">
    <source>
        <dbReference type="Pfam" id="PF00576"/>
    </source>
</evidence>
<dbReference type="InterPro" id="IPR036817">
    <property type="entry name" value="Transthyretin/HIU_hydrolase_sf"/>
</dbReference>
<protein>
    <submittedName>
        <fullName evidence="3">Hydroxyisourate hydrolase</fullName>
    </submittedName>
</protein>
<dbReference type="PANTHER" id="PTHR10395">
    <property type="entry name" value="URICASE AND TRANSTHYRETIN-RELATED"/>
    <property type="match status" value="1"/>
</dbReference>
<feature type="chain" id="PRO_5046827716" evidence="1">
    <location>
        <begin position="32"/>
        <end position="171"/>
    </location>
</feature>
<dbReference type="InterPro" id="IPR006311">
    <property type="entry name" value="TAT_signal"/>
</dbReference>
<dbReference type="EMBL" id="JBBKZS010000013">
    <property type="protein sequence ID" value="MEJ8857833.1"/>
    <property type="molecule type" value="Genomic_DNA"/>
</dbReference>
<evidence type="ECO:0000313" key="4">
    <source>
        <dbReference type="Proteomes" id="UP001367030"/>
    </source>
</evidence>
<comment type="caution">
    <text evidence="3">The sequence shown here is derived from an EMBL/GenBank/DDBJ whole genome shotgun (WGS) entry which is preliminary data.</text>
</comment>